<keyword evidence="6" id="KW-0862">Zinc</keyword>
<evidence type="ECO:0000256" key="6">
    <source>
        <dbReference type="PIRSR" id="PIRSR604254-1"/>
    </source>
</evidence>
<dbReference type="PANTHER" id="PTHR20855">
    <property type="entry name" value="ADIPOR/PROGESTIN RECEPTOR-RELATED"/>
    <property type="match status" value="1"/>
</dbReference>
<dbReference type="GO" id="GO:0005496">
    <property type="term" value="F:steroid binding"/>
    <property type="evidence" value="ECO:0007669"/>
    <property type="project" value="TreeGrafter"/>
</dbReference>
<reference evidence="8" key="1">
    <citation type="submission" date="2025-08" db="UniProtKB">
        <authorList>
            <consortium name="RefSeq"/>
        </authorList>
    </citation>
    <scope>IDENTIFICATION</scope>
    <source>
        <tissue evidence="8">Muscle</tissue>
    </source>
</reference>
<feature type="transmembrane region" description="Helical" evidence="7">
    <location>
        <begin position="342"/>
        <end position="362"/>
    </location>
</feature>
<keyword evidence="4 7" id="KW-1133">Transmembrane helix</keyword>
<evidence type="ECO:0000256" key="5">
    <source>
        <dbReference type="ARBA" id="ARBA00023136"/>
    </source>
</evidence>
<feature type="transmembrane region" description="Helical" evidence="7">
    <location>
        <begin position="107"/>
        <end position="127"/>
    </location>
</feature>
<gene>
    <name evidence="8" type="primary">LOC122149082</name>
</gene>
<protein>
    <submittedName>
        <fullName evidence="8">Membrane progestin receptor beta-like</fullName>
    </submittedName>
</protein>
<dbReference type="GO" id="GO:0046872">
    <property type="term" value="F:metal ion binding"/>
    <property type="evidence" value="ECO:0007669"/>
    <property type="project" value="UniProtKB-KW"/>
</dbReference>
<dbReference type="Proteomes" id="UP001155660">
    <property type="component" value="Chromosome A20"/>
</dbReference>
<keyword evidence="6" id="KW-0479">Metal-binding</keyword>
<dbReference type="GO" id="GO:0005886">
    <property type="term" value="C:plasma membrane"/>
    <property type="evidence" value="ECO:0007669"/>
    <property type="project" value="TreeGrafter"/>
</dbReference>
<feature type="binding site" evidence="6">
    <location>
        <position position="307"/>
    </location>
    <ligand>
        <name>Zn(2+)</name>
        <dbReference type="ChEBI" id="CHEBI:29105"/>
    </ligand>
</feature>
<comment type="subcellular location">
    <subcellularLocation>
        <location evidence="1">Membrane</location>
        <topology evidence="1">Multi-pass membrane protein</topology>
    </subcellularLocation>
</comment>
<evidence type="ECO:0000313" key="8">
    <source>
        <dbReference type="RefSeq" id="XP_042634361.1"/>
    </source>
</evidence>
<dbReference type="AlphaFoldDB" id="A0A9Q9ZAD8"/>
<organism evidence="8">
    <name type="scientific">Cyprinus carpio</name>
    <name type="common">Common carp</name>
    <dbReference type="NCBI Taxonomy" id="7962"/>
    <lineage>
        <taxon>Eukaryota</taxon>
        <taxon>Metazoa</taxon>
        <taxon>Chordata</taxon>
        <taxon>Craniata</taxon>
        <taxon>Vertebrata</taxon>
        <taxon>Euteleostomi</taxon>
        <taxon>Actinopterygii</taxon>
        <taxon>Neopterygii</taxon>
        <taxon>Teleostei</taxon>
        <taxon>Ostariophysi</taxon>
        <taxon>Cypriniformes</taxon>
        <taxon>Cyprinidae</taxon>
        <taxon>Cyprininae</taxon>
        <taxon>Cyprinus</taxon>
    </lineage>
</organism>
<feature type="binding site" evidence="6">
    <location>
        <position position="303"/>
    </location>
    <ligand>
        <name>Zn(2+)</name>
        <dbReference type="ChEBI" id="CHEBI:29105"/>
    </ligand>
</feature>
<feature type="transmembrane region" description="Helical" evidence="7">
    <location>
        <begin position="265"/>
        <end position="284"/>
    </location>
</feature>
<dbReference type="KEGG" id="ccar:122149082"/>
<keyword evidence="3 7" id="KW-0812">Transmembrane</keyword>
<dbReference type="GO" id="GO:0003707">
    <property type="term" value="F:nuclear steroid receptor activity"/>
    <property type="evidence" value="ECO:0007669"/>
    <property type="project" value="TreeGrafter"/>
</dbReference>
<evidence type="ECO:0000256" key="1">
    <source>
        <dbReference type="ARBA" id="ARBA00004141"/>
    </source>
</evidence>
<comment type="similarity">
    <text evidence="2">Belongs to the ADIPOR family.</text>
</comment>
<proteinExistence type="inferred from homology"/>
<evidence type="ECO:0000256" key="7">
    <source>
        <dbReference type="SAM" id="Phobius"/>
    </source>
</evidence>
<keyword evidence="5 7" id="KW-0472">Membrane</keyword>
<feature type="transmembrane region" description="Helical" evidence="7">
    <location>
        <begin position="200"/>
        <end position="223"/>
    </location>
</feature>
<dbReference type="RefSeq" id="XP_042634361.1">
    <property type="nucleotide sequence ID" value="XM_042778427.1"/>
</dbReference>
<evidence type="ECO:0000256" key="3">
    <source>
        <dbReference type="ARBA" id="ARBA00022692"/>
    </source>
</evidence>
<dbReference type="InterPro" id="IPR004254">
    <property type="entry name" value="AdipoR/HlyIII-related"/>
</dbReference>
<accession>A0A9Q9ZAD8</accession>
<evidence type="ECO:0000256" key="2">
    <source>
        <dbReference type="ARBA" id="ARBA00007018"/>
    </source>
</evidence>
<feature type="binding site" evidence="6">
    <location>
        <position position="153"/>
    </location>
    <ligand>
        <name>Zn(2+)</name>
        <dbReference type="ChEBI" id="CHEBI:29105"/>
    </ligand>
</feature>
<name>A0A9Q9ZAD8_CYPCA</name>
<feature type="transmembrane region" description="Helical" evidence="7">
    <location>
        <begin position="167"/>
        <end position="188"/>
    </location>
</feature>
<dbReference type="Pfam" id="PF03006">
    <property type="entry name" value="HlyIII"/>
    <property type="match status" value="1"/>
</dbReference>
<dbReference type="OrthoDB" id="535992at2759"/>
<dbReference type="PANTHER" id="PTHR20855:SF22">
    <property type="entry name" value="MEMBRANE PROGESTIN RECEPTOR BETA"/>
    <property type="match status" value="1"/>
</dbReference>
<sequence>MILVLFSASRCSRTLTLIQSFIMSSGVLGRLSSLTLSVQQLGQLPRLSNWLPRLPSPQATVLASDVPSLFREPFILSGYRPVHQEWWSYFCSLFQCHNELLNAWTHLLAIPAILLQFSLFAGTWGLTLNMASLPLFLYVLSSLIYLSFSVAAHLLQSHSELAHYSFFFVDYVGVAVYQYGCSLGHYFYCSEPVWRNSLVGVVFLPGAAVLAWLSCTSCCYAKFRYHRPYPLSRKICQIIPTSLAYMLDISPVAHRLVTRSWDEPVLVFHALQVVFFMLAALFFSCPVPERFFPGRCDIVGHGHQIFHIFLAMCTMCQLEAMFRDFLVHRQSVVYVHGEHFILLAGGSFFLLVLCSVLTAVLMRGAVQRQLKKKD</sequence>
<evidence type="ECO:0000256" key="4">
    <source>
        <dbReference type="ARBA" id="ARBA00022989"/>
    </source>
</evidence>
<feature type="transmembrane region" description="Helical" evidence="7">
    <location>
        <begin position="133"/>
        <end position="155"/>
    </location>
</feature>
<dbReference type="GeneID" id="122149082"/>